<dbReference type="InterPro" id="IPR018961">
    <property type="entry name" value="DnaJ_homolog_subfam-C_membr-28"/>
</dbReference>
<sequence length="564" mass="62209">MAPVSPFICGSCIRTMRRPKRLPVLTLTPVRARYLSRSPKLSSLPPTHPTEQATESHANTQNASSTPNSPPPPKEQGPMARRLQEATEEAMFTGGRAGRRAIEDAGFSDELKSKLLEKLADAKFQAENSAAFMEAGITGALPETAGQGTRQIATSQPWTGQETTEDTVLRMLNDAHKPLAPGLRRKPQIPLPVVDMRLRRDQAVSKAQRASSARDKAQAYTGMGMGKDTGLSDAERESVKKEFRARFQPGARAMPNTITGLAALANERIEDAISRGQFKNIPRGKGVERDARADNPFIDTTEYIMNKMIKRQEIVPPWIEKQQELVKTASIFRARLRNDWKRHAARTIASWGGSLEQQMNRAAEYARAEEVHNPRGRNVEQISVPTNATDDVVMVQIRQQAPVPTAGSPQEGVDLASTAASPETTSSTPPNDNNASTPSFSRPFRDPQWEAAERSYMELAIANLNAIARSYNLMAPELAKKPYFSLQRELNNCYADVAPEVANAIRDRATKTAKSLIDPDGHTQPSSMLYRLGGQGDVAPKVYDSTAPHYGFKEMWRDIWGKGK</sequence>
<evidence type="ECO:0000313" key="4">
    <source>
        <dbReference type="Proteomes" id="UP001285441"/>
    </source>
</evidence>
<dbReference type="PANTHER" id="PTHR39394:SF1">
    <property type="entry name" value="DNAJ HOMOLOGUE SUBFAMILY C MEMBER 28 CONSERVED DOMAIN-CONTAINING PROTEIN"/>
    <property type="match status" value="1"/>
</dbReference>
<evidence type="ECO:0000313" key="3">
    <source>
        <dbReference type="EMBL" id="KAK3386427.1"/>
    </source>
</evidence>
<dbReference type="AlphaFoldDB" id="A0AAE0NRM4"/>
<protein>
    <recommendedName>
        <fullName evidence="2">DnaJ homologue subfamily C member 28 conserved domain-containing protein</fullName>
    </recommendedName>
</protein>
<name>A0AAE0NRM4_9PEZI</name>
<dbReference type="Pfam" id="PF09350">
    <property type="entry name" value="DJC28_CD"/>
    <property type="match status" value="1"/>
</dbReference>
<feature type="domain" description="DnaJ homologue subfamily C member 28 conserved" evidence="2">
    <location>
        <begin position="264"/>
        <end position="332"/>
    </location>
</feature>
<feature type="compositionally biased region" description="Low complexity" evidence="1">
    <location>
        <begin position="58"/>
        <end position="67"/>
    </location>
</feature>
<evidence type="ECO:0000256" key="1">
    <source>
        <dbReference type="SAM" id="MobiDB-lite"/>
    </source>
</evidence>
<organism evidence="3 4">
    <name type="scientific">Podospora didyma</name>
    <dbReference type="NCBI Taxonomy" id="330526"/>
    <lineage>
        <taxon>Eukaryota</taxon>
        <taxon>Fungi</taxon>
        <taxon>Dikarya</taxon>
        <taxon>Ascomycota</taxon>
        <taxon>Pezizomycotina</taxon>
        <taxon>Sordariomycetes</taxon>
        <taxon>Sordariomycetidae</taxon>
        <taxon>Sordariales</taxon>
        <taxon>Podosporaceae</taxon>
        <taxon>Podospora</taxon>
    </lineage>
</organism>
<dbReference type="Proteomes" id="UP001285441">
    <property type="component" value="Unassembled WGS sequence"/>
</dbReference>
<feature type="region of interest" description="Disordered" evidence="1">
    <location>
        <begin position="402"/>
        <end position="445"/>
    </location>
</feature>
<dbReference type="PANTHER" id="PTHR39394">
    <property type="entry name" value="YALI0E31793P"/>
    <property type="match status" value="1"/>
</dbReference>
<evidence type="ECO:0000259" key="2">
    <source>
        <dbReference type="Pfam" id="PF09350"/>
    </source>
</evidence>
<accession>A0AAE0NRM4</accession>
<feature type="compositionally biased region" description="Low complexity" evidence="1">
    <location>
        <begin position="416"/>
        <end position="439"/>
    </location>
</feature>
<proteinExistence type="predicted"/>
<gene>
    <name evidence="3" type="ORF">B0H63DRAFT_430212</name>
</gene>
<comment type="caution">
    <text evidence="3">The sequence shown here is derived from an EMBL/GenBank/DDBJ whole genome shotgun (WGS) entry which is preliminary data.</text>
</comment>
<reference evidence="3" key="1">
    <citation type="journal article" date="2023" name="Mol. Phylogenet. Evol.">
        <title>Genome-scale phylogeny and comparative genomics of the fungal order Sordariales.</title>
        <authorList>
            <person name="Hensen N."/>
            <person name="Bonometti L."/>
            <person name="Westerberg I."/>
            <person name="Brannstrom I.O."/>
            <person name="Guillou S."/>
            <person name="Cros-Aarteil S."/>
            <person name="Calhoun S."/>
            <person name="Haridas S."/>
            <person name="Kuo A."/>
            <person name="Mondo S."/>
            <person name="Pangilinan J."/>
            <person name="Riley R."/>
            <person name="LaButti K."/>
            <person name="Andreopoulos B."/>
            <person name="Lipzen A."/>
            <person name="Chen C."/>
            <person name="Yan M."/>
            <person name="Daum C."/>
            <person name="Ng V."/>
            <person name="Clum A."/>
            <person name="Steindorff A."/>
            <person name="Ohm R.A."/>
            <person name="Martin F."/>
            <person name="Silar P."/>
            <person name="Natvig D.O."/>
            <person name="Lalanne C."/>
            <person name="Gautier V."/>
            <person name="Ament-Velasquez S.L."/>
            <person name="Kruys A."/>
            <person name="Hutchinson M.I."/>
            <person name="Powell A.J."/>
            <person name="Barry K."/>
            <person name="Miller A.N."/>
            <person name="Grigoriev I.V."/>
            <person name="Debuchy R."/>
            <person name="Gladieux P."/>
            <person name="Hiltunen Thoren M."/>
            <person name="Johannesson H."/>
        </authorList>
    </citation>
    <scope>NUCLEOTIDE SEQUENCE</scope>
    <source>
        <strain evidence="3">CBS 232.78</strain>
    </source>
</reference>
<reference evidence="3" key="2">
    <citation type="submission" date="2023-06" db="EMBL/GenBank/DDBJ databases">
        <authorList>
            <consortium name="Lawrence Berkeley National Laboratory"/>
            <person name="Haridas S."/>
            <person name="Hensen N."/>
            <person name="Bonometti L."/>
            <person name="Westerberg I."/>
            <person name="Brannstrom I.O."/>
            <person name="Guillou S."/>
            <person name="Cros-Aarteil S."/>
            <person name="Calhoun S."/>
            <person name="Kuo A."/>
            <person name="Mondo S."/>
            <person name="Pangilinan J."/>
            <person name="Riley R."/>
            <person name="LaButti K."/>
            <person name="Andreopoulos B."/>
            <person name="Lipzen A."/>
            <person name="Chen C."/>
            <person name="Yanf M."/>
            <person name="Daum C."/>
            <person name="Ng V."/>
            <person name="Clum A."/>
            <person name="Steindorff A."/>
            <person name="Ohm R."/>
            <person name="Martin F."/>
            <person name="Silar P."/>
            <person name="Natvig D."/>
            <person name="Lalanne C."/>
            <person name="Gautier V."/>
            <person name="Ament-velasquez S.L."/>
            <person name="Kruys A."/>
            <person name="Hutchinson M.I."/>
            <person name="Powell A.J."/>
            <person name="Barry K."/>
            <person name="Miller A.N."/>
            <person name="Grigoriev I.V."/>
            <person name="Debuchy R."/>
            <person name="Gladieux P."/>
            <person name="Thoren M.H."/>
            <person name="Johannesson H."/>
        </authorList>
    </citation>
    <scope>NUCLEOTIDE SEQUENCE</scope>
    <source>
        <strain evidence="3">CBS 232.78</strain>
    </source>
</reference>
<keyword evidence="4" id="KW-1185">Reference proteome</keyword>
<feature type="region of interest" description="Disordered" evidence="1">
    <location>
        <begin position="37"/>
        <end position="81"/>
    </location>
</feature>
<dbReference type="EMBL" id="JAULSW010000003">
    <property type="protein sequence ID" value="KAK3386427.1"/>
    <property type="molecule type" value="Genomic_DNA"/>
</dbReference>